<proteinExistence type="inferred from homology"/>
<dbReference type="GO" id="GO:0010150">
    <property type="term" value="P:leaf senescence"/>
    <property type="evidence" value="ECO:0007669"/>
    <property type="project" value="UniProtKB-ARBA"/>
</dbReference>
<dbReference type="PANTHER" id="PTHR33083">
    <property type="entry name" value="EXPRESSED PROTEIN"/>
    <property type="match status" value="1"/>
</dbReference>
<evidence type="ECO:0000313" key="3">
    <source>
        <dbReference type="EMBL" id="CAG1843828.1"/>
    </source>
</evidence>
<organism evidence="4 5">
    <name type="scientific">Musa acuminata subsp. malaccensis</name>
    <name type="common">Wild banana</name>
    <name type="synonym">Musa malaccensis</name>
    <dbReference type="NCBI Taxonomy" id="214687"/>
    <lineage>
        <taxon>Eukaryota</taxon>
        <taxon>Viridiplantae</taxon>
        <taxon>Streptophyta</taxon>
        <taxon>Embryophyta</taxon>
        <taxon>Tracheophyta</taxon>
        <taxon>Spermatophyta</taxon>
        <taxon>Magnoliopsida</taxon>
        <taxon>Liliopsida</taxon>
        <taxon>Zingiberales</taxon>
        <taxon>Musaceae</taxon>
        <taxon>Musa</taxon>
    </lineage>
</organism>
<feature type="region of interest" description="Disordered" evidence="2">
    <location>
        <begin position="1"/>
        <end position="30"/>
    </location>
</feature>
<evidence type="ECO:0000256" key="1">
    <source>
        <dbReference type="ARBA" id="ARBA00034773"/>
    </source>
</evidence>
<dbReference type="InParanoid" id="A0A804IVM3"/>
<reference evidence="3" key="1">
    <citation type="submission" date="2021-03" db="EMBL/GenBank/DDBJ databases">
        <authorList>
            <consortium name="Genoscope - CEA"/>
            <person name="William W."/>
        </authorList>
    </citation>
    <scope>NUCLEOTIDE SEQUENCE</scope>
    <source>
        <strain evidence="3">Doubled-haploid Pahang</strain>
    </source>
</reference>
<dbReference type="Gramene" id="Ma04_t30210.1">
    <property type="protein sequence ID" value="Ma04_p30210.1"/>
    <property type="gene ID" value="Ma04_g30210"/>
</dbReference>
<dbReference type="InterPro" id="IPR007608">
    <property type="entry name" value="Senescence_reg_S40"/>
</dbReference>
<comment type="similarity">
    <text evidence="1">Belongs to the senescence regulator S40 family.</text>
</comment>
<dbReference type="Proteomes" id="UP000012960">
    <property type="component" value="Unplaced"/>
</dbReference>
<dbReference type="OMA" id="LESHGAW"/>
<evidence type="ECO:0000313" key="4">
    <source>
        <dbReference type="EnsemblPlants" id="Ma04_p30210.1"/>
    </source>
</evidence>
<accession>A0A804IVM3</accession>
<dbReference type="Pfam" id="PF04520">
    <property type="entry name" value="Senescence_reg"/>
    <property type="match status" value="1"/>
</dbReference>
<feature type="region of interest" description="Disordered" evidence="2">
    <location>
        <begin position="50"/>
        <end position="71"/>
    </location>
</feature>
<gene>
    <name evidence="3" type="ORF">GSMUA_136230.1</name>
</gene>
<dbReference type="EnsemblPlants" id="Ma04_t30210.1">
    <property type="protein sequence ID" value="Ma04_p30210.1"/>
    <property type="gene ID" value="Ma04_g30210"/>
</dbReference>
<evidence type="ECO:0000313" key="5">
    <source>
        <dbReference type="Proteomes" id="UP000012960"/>
    </source>
</evidence>
<evidence type="ECO:0000256" key="2">
    <source>
        <dbReference type="SAM" id="MobiDB-lite"/>
    </source>
</evidence>
<reference evidence="4" key="2">
    <citation type="submission" date="2021-05" db="UniProtKB">
        <authorList>
            <consortium name="EnsemblPlants"/>
        </authorList>
    </citation>
    <scope>IDENTIFICATION</scope>
    <source>
        <strain evidence="4">subsp. malaccensis</strain>
    </source>
</reference>
<name>A0A804IVM3_MUSAM</name>
<dbReference type="EMBL" id="HG996469">
    <property type="protein sequence ID" value="CAG1843828.1"/>
    <property type="molecule type" value="Genomic_DNA"/>
</dbReference>
<protein>
    <submittedName>
        <fullName evidence="3">(wild Malaysian banana) hypothetical protein</fullName>
    </submittedName>
</protein>
<dbReference type="AlphaFoldDB" id="A0A804IVM3"/>
<dbReference type="OrthoDB" id="1917735at2759"/>
<sequence>MAKGRRRGAERLLGPTARCDGGGAADLPDLSEDDVWPAVLTAADDHPAFSAAVDDGDHHDMGRPGTGLTGARRWADRHVGGLSLALEDAYPGAPAPHPPYERHRVVAAAASAPVDVPAWPWALRTRSGGPSPEREEEDADGEWLPPHEYLARAHGRCLATSVLEGAGRTLKGRDMSRVRDAVWSQTGFSG</sequence>
<dbReference type="PANTHER" id="PTHR33083:SF93">
    <property type="entry name" value="OS07G0516300 PROTEIN"/>
    <property type="match status" value="1"/>
</dbReference>
<keyword evidence="5" id="KW-1185">Reference proteome</keyword>